<dbReference type="EMBL" id="VOSB01000007">
    <property type="protein sequence ID" value="TXE18583.1"/>
    <property type="molecule type" value="Genomic_DNA"/>
</dbReference>
<dbReference type="OrthoDB" id="1375976at2"/>
<accession>A0A5C7BBN0</accession>
<comment type="caution">
    <text evidence="1">The sequence shown here is derived from an EMBL/GenBank/DDBJ whole genome shotgun (WGS) entry which is preliminary data.</text>
</comment>
<sequence>MTSQYTIKLRSKILNYSLRLEETVNACLGLILKIENYQESKSLGSSGLSFSQKLNLLLDSKVIESSLRTDLTTFMEVRNKFVHDIKIRSLEQAVLENKKTNLKNKFPSYFNSETSLEQSLDKCLTQIYLRGMNKLRKETIRHLVKEGTINIQDDEE</sequence>
<proteinExistence type="predicted"/>
<dbReference type="RefSeq" id="WP_147231342.1">
    <property type="nucleotide sequence ID" value="NZ_VOSB01000007.1"/>
</dbReference>
<name>A0A5C7BBN0_9FLAO</name>
<dbReference type="SUPFAM" id="SSF158668">
    <property type="entry name" value="MtlR-like"/>
    <property type="match status" value="1"/>
</dbReference>
<dbReference type="Proteomes" id="UP000321938">
    <property type="component" value="Unassembled WGS sequence"/>
</dbReference>
<protein>
    <recommendedName>
        <fullName evidence="3">DUF4145 domain-containing protein</fullName>
    </recommendedName>
</protein>
<organism evidence="1 2">
    <name type="scientific">Psychroserpens burtonensis</name>
    <dbReference type="NCBI Taxonomy" id="49278"/>
    <lineage>
        <taxon>Bacteria</taxon>
        <taxon>Pseudomonadati</taxon>
        <taxon>Bacteroidota</taxon>
        <taxon>Flavobacteriia</taxon>
        <taxon>Flavobacteriales</taxon>
        <taxon>Flavobacteriaceae</taxon>
        <taxon>Psychroserpens</taxon>
    </lineage>
</organism>
<gene>
    <name evidence="1" type="ORF">ES692_05945</name>
</gene>
<dbReference type="Gene3D" id="1.20.120.330">
    <property type="entry name" value="Nucleotidyltransferases domain 2"/>
    <property type="match status" value="1"/>
</dbReference>
<evidence type="ECO:0000313" key="1">
    <source>
        <dbReference type="EMBL" id="TXE18583.1"/>
    </source>
</evidence>
<dbReference type="InterPro" id="IPR038026">
    <property type="entry name" value="MtlR-like_sf"/>
</dbReference>
<reference evidence="1 2" key="1">
    <citation type="submission" date="2019-08" db="EMBL/GenBank/DDBJ databases">
        <title>Genome of Psychroserpens burtonensis ACAM 167.</title>
        <authorList>
            <person name="Bowman J.P."/>
        </authorList>
    </citation>
    <scope>NUCLEOTIDE SEQUENCE [LARGE SCALE GENOMIC DNA]</scope>
    <source>
        <strain evidence="1 2">ACAM 167</strain>
    </source>
</reference>
<dbReference type="AlphaFoldDB" id="A0A5C7BBN0"/>
<evidence type="ECO:0008006" key="3">
    <source>
        <dbReference type="Google" id="ProtNLM"/>
    </source>
</evidence>
<evidence type="ECO:0000313" key="2">
    <source>
        <dbReference type="Proteomes" id="UP000321938"/>
    </source>
</evidence>
<keyword evidence="2" id="KW-1185">Reference proteome</keyword>